<evidence type="ECO:0000313" key="8">
    <source>
        <dbReference type="Proteomes" id="UP000287171"/>
    </source>
</evidence>
<feature type="transmembrane region" description="Helical" evidence="6">
    <location>
        <begin position="179"/>
        <end position="200"/>
    </location>
</feature>
<evidence type="ECO:0000256" key="2">
    <source>
        <dbReference type="ARBA" id="ARBA00022448"/>
    </source>
</evidence>
<dbReference type="AlphaFoldDB" id="A0A402BA26"/>
<dbReference type="Pfam" id="PF01566">
    <property type="entry name" value="Nramp"/>
    <property type="match status" value="1"/>
</dbReference>
<evidence type="ECO:0000256" key="1">
    <source>
        <dbReference type="ARBA" id="ARBA00004141"/>
    </source>
</evidence>
<feature type="transmembrane region" description="Helical" evidence="6">
    <location>
        <begin position="354"/>
        <end position="373"/>
    </location>
</feature>
<dbReference type="GO" id="GO:0034755">
    <property type="term" value="P:iron ion transmembrane transport"/>
    <property type="evidence" value="ECO:0007669"/>
    <property type="project" value="TreeGrafter"/>
</dbReference>
<keyword evidence="8" id="KW-1185">Reference proteome</keyword>
<dbReference type="PANTHER" id="PTHR11706">
    <property type="entry name" value="SOLUTE CARRIER PROTEIN FAMILY 11 MEMBER"/>
    <property type="match status" value="1"/>
</dbReference>
<dbReference type="GO" id="GO:0015086">
    <property type="term" value="F:cadmium ion transmembrane transporter activity"/>
    <property type="evidence" value="ECO:0007669"/>
    <property type="project" value="TreeGrafter"/>
</dbReference>
<dbReference type="InterPro" id="IPR001046">
    <property type="entry name" value="NRAMP_fam"/>
</dbReference>
<comment type="subcellular location">
    <subcellularLocation>
        <location evidence="1">Membrane</location>
        <topology evidence="1">Multi-pass membrane protein</topology>
    </subcellularLocation>
</comment>
<reference evidence="8" key="1">
    <citation type="submission" date="2018-12" db="EMBL/GenBank/DDBJ databases">
        <title>Tengunoibacter tsumagoiensis gen. nov., sp. nov., Dictyobacter kobayashii sp. nov., D. alpinus sp. nov., and D. joshuensis sp. nov. and description of Dictyobacteraceae fam. nov. within the order Ktedonobacterales isolated from Tengu-no-mugimeshi.</title>
        <authorList>
            <person name="Wang C.M."/>
            <person name="Zheng Y."/>
            <person name="Sakai Y."/>
            <person name="Toyoda A."/>
            <person name="Minakuchi Y."/>
            <person name="Abe K."/>
            <person name="Yokota A."/>
            <person name="Yabe S."/>
        </authorList>
    </citation>
    <scope>NUCLEOTIDE SEQUENCE [LARGE SCALE GENOMIC DNA]</scope>
    <source>
        <strain evidence="8">Uno16</strain>
    </source>
</reference>
<comment type="caution">
    <text evidence="7">The sequence shown here is derived from an EMBL/GenBank/DDBJ whole genome shotgun (WGS) entry which is preliminary data.</text>
</comment>
<proteinExistence type="predicted"/>
<keyword evidence="5 6" id="KW-0472">Membrane</keyword>
<feature type="transmembrane region" description="Helical" evidence="6">
    <location>
        <begin position="144"/>
        <end position="167"/>
    </location>
</feature>
<evidence type="ECO:0000256" key="5">
    <source>
        <dbReference type="ARBA" id="ARBA00023136"/>
    </source>
</evidence>
<feature type="transmembrane region" description="Helical" evidence="6">
    <location>
        <begin position="113"/>
        <end position="132"/>
    </location>
</feature>
<dbReference type="GO" id="GO:0005886">
    <property type="term" value="C:plasma membrane"/>
    <property type="evidence" value="ECO:0007669"/>
    <property type="project" value="TreeGrafter"/>
</dbReference>
<organism evidence="7 8">
    <name type="scientific">Dictyobacter alpinus</name>
    <dbReference type="NCBI Taxonomy" id="2014873"/>
    <lineage>
        <taxon>Bacteria</taxon>
        <taxon>Bacillati</taxon>
        <taxon>Chloroflexota</taxon>
        <taxon>Ktedonobacteria</taxon>
        <taxon>Ktedonobacterales</taxon>
        <taxon>Dictyobacteraceae</taxon>
        <taxon>Dictyobacter</taxon>
    </lineage>
</organism>
<keyword evidence="3 6" id="KW-0812">Transmembrane</keyword>
<accession>A0A402BA26</accession>
<feature type="transmembrane region" description="Helical" evidence="6">
    <location>
        <begin position="413"/>
        <end position="435"/>
    </location>
</feature>
<feature type="transmembrane region" description="Helical" evidence="6">
    <location>
        <begin position="220"/>
        <end position="242"/>
    </location>
</feature>
<keyword evidence="4 6" id="KW-1133">Transmembrane helix</keyword>
<dbReference type="GO" id="GO:0005384">
    <property type="term" value="F:manganese ion transmembrane transporter activity"/>
    <property type="evidence" value="ECO:0007669"/>
    <property type="project" value="TreeGrafter"/>
</dbReference>
<keyword evidence="2" id="KW-0813">Transport</keyword>
<evidence type="ECO:0000256" key="6">
    <source>
        <dbReference type="SAM" id="Phobius"/>
    </source>
</evidence>
<dbReference type="PRINTS" id="PR00447">
    <property type="entry name" value="NATRESASSCMP"/>
</dbReference>
<feature type="transmembrane region" description="Helical" evidence="6">
    <location>
        <begin position="263"/>
        <end position="290"/>
    </location>
</feature>
<dbReference type="Proteomes" id="UP000287171">
    <property type="component" value="Unassembled WGS sequence"/>
</dbReference>
<dbReference type="PANTHER" id="PTHR11706:SF33">
    <property type="entry name" value="NATURAL RESISTANCE-ASSOCIATED MACROPHAGE PROTEIN 2"/>
    <property type="match status" value="1"/>
</dbReference>
<feature type="transmembrane region" description="Helical" evidence="6">
    <location>
        <begin position="302"/>
        <end position="326"/>
    </location>
</feature>
<dbReference type="NCBIfam" id="TIGR01197">
    <property type="entry name" value="nramp"/>
    <property type="match status" value="1"/>
</dbReference>
<evidence type="ECO:0000313" key="7">
    <source>
        <dbReference type="EMBL" id="GCE28176.1"/>
    </source>
</evidence>
<protein>
    <submittedName>
        <fullName evidence="7">Divalent metal cation transporter MntH</fullName>
    </submittedName>
</protein>
<dbReference type="NCBIfam" id="NF001923">
    <property type="entry name" value="PRK00701.1"/>
    <property type="match status" value="1"/>
</dbReference>
<feature type="transmembrane region" description="Helical" evidence="6">
    <location>
        <begin position="37"/>
        <end position="56"/>
    </location>
</feature>
<gene>
    <name evidence="7" type="primary">mntH_1</name>
    <name evidence="7" type="ORF">KDA_36600</name>
</gene>
<dbReference type="RefSeq" id="WP_126628426.1">
    <property type="nucleotide sequence ID" value="NZ_BIFT01000001.1"/>
</dbReference>
<sequence>MALLSKSRDKVDYGQPFHVGLLARMKRIWTGNNRRKLGLREILLALGPGFLISVGYMDPGNWGTNLAAGAGSGYQLLWVILASNVVAIFLQIASSKLGIATGKDLARLVHEQFPRPVVIFFAFTSILAIMATDLAEILGGALGFNILFGIPLFAGAILTGLIVMVLLGLSRWGFRKIEYVIIGFVSIIGLAYVYETALLHPSWSSIAFHVVVPQVSSGSLLVAVGILGATVMPHNIFLHSYLSQHRLSGLSASLSERRKVLRLAKIDTIAALNVAFFVNAAMLVVAGSVFYQHINPDKLDLLTAYVSLIPVLGVFAGIAFGIGLLASGLSSSMTGTLAGQIVLQGFLQKQVPVWVWRIITLIPALIVTLLNFSTVQVLVISQVLLSLQLPFTIVAVIVLSCRRDLLGEFTNTRTVTIIQTIIAVIVTTLNIWLILSYLPL</sequence>
<feature type="transmembrane region" description="Helical" evidence="6">
    <location>
        <begin position="76"/>
        <end position="93"/>
    </location>
</feature>
<dbReference type="NCBIfam" id="NF037982">
    <property type="entry name" value="Nramp_1"/>
    <property type="match status" value="1"/>
</dbReference>
<name>A0A402BA26_9CHLR</name>
<dbReference type="OrthoDB" id="9787548at2"/>
<feature type="transmembrane region" description="Helical" evidence="6">
    <location>
        <begin position="379"/>
        <end position="401"/>
    </location>
</feature>
<dbReference type="EMBL" id="BIFT01000001">
    <property type="protein sequence ID" value="GCE28176.1"/>
    <property type="molecule type" value="Genomic_DNA"/>
</dbReference>
<evidence type="ECO:0000256" key="3">
    <source>
        <dbReference type="ARBA" id="ARBA00022692"/>
    </source>
</evidence>
<evidence type="ECO:0000256" key="4">
    <source>
        <dbReference type="ARBA" id="ARBA00022989"/>
    </source>
</evidence>